<comment type="catalytic activity">
    <reaction evidence="1">
        <text>a uridine in mRNA = a pseudouridine in mRNA</text>
        <dbReference type="Rhea" id="RHEA:56644"/>
        <dbReference type="Rhea" id="RHEA-COMP:14658"/>
        <dbReference type="Rhea" id="RHEA-COMP:14659"/>
        <dbReference type="ChEBI" id="CHEBI:65314"/>
        <dbReference type="ChEBI" id="CHEBI:65315"/>
    </reaction>
</comment>
<dbReference type="GO" id="GO:0006400">
    <property type="term" value="P:tRNA modification"/>
    <property type="evidence" value="ECO:0007669"/>
    <property type="project" value="TreeGrafter"/>
</dbReference>
<sequence>MASYSFTLDSLVVDAAESDEHDLVIRQEACACSGFQKVSRFHTHNPHTTHTHPLCRSRTAPASMRLTAHLLNSAPSATRKALNYIVSSRYRKFANRPPTEKDVDDYIKPTFRMPETTTQPLEGLLAINKPTGISSAEALRRLQQIFKRSSIFAETLNAEKQRREAENRHQPWRKKQNKKNAVKIGHGGTLDPMASGVLIAGIGAGTKRLQDFLNCTKTYEAVAMFGAGTDTYDSEGKVTSWAKWEDITKEKIEEALGQFRGDILQKPPIYSALHMNGKRLYEYAREGKPLPVEIKARPVSTLSLELVDFTHEHDYKYPEDAPQEEKDTVAALEKQLEGEKGESSIVAATRSPEVGEKRPRSASAQGGDESTTKKQKTDEDAAIPAAETETTPATVKTEAATPAVDTEAFKKPCIATFRLTVTSGFYVRSFIHDIGKALGSEAHMVKLVRTRQADFELGNDNVLEWRELMDQPEEVWGPKVEGMLRKWAQEQKK</sequence>
<proteinExistence type="inferred from homology"/>
<dbReference type="GO" id="GO:0003723">
    <property type="term" value="F:RNA binding"/>
    <property type="evidence" value="ECO:0007669"/>
    <property type="project" value="InterPro"/>
</dbReference>
<evidence type="ECO:0000256" key="6">
    <source>
        <dbReference type="SAM" id="MobiDB-lite"/>
    </source>
</evidence>
<dbReference type="InterPro" id="IPR020103">
    <property type="entry name" value="PsdUridine_synth_cat_dom_sf"/>
</dbReference>
<dbReference type="GO" id="GO:1990481">
    <property type="term" value="P:mRNA pseudouridine synthesis"/>
    <property type="evidence" value="ECO:0007669"/>
    <property type="project" value="TreeGrafter"/>
</dbReference>
<dbReference type="InterPro" id="IPR032819">
    <property type="entry name" value="TruB_C"/>
</dbReference>
<evidence type="ECO:0000256" key="2">
    <source>
        <dbReference type="ARBA" id="ARBA00008999"/>
    </source>
</evidence>
<dbReference type="SUPFAM" id="SSF55120">
    <property type="entry name" value="Pseudouridine synthase"/>
    <property type="match status" value="1"/>
</dbReference>
<dbReference type="Proteomes" id="UP000326924">
    <property type="component" value="Unassembled WGS sequence"/>
</dbReference>
<dbReference type="Pfam" id="PF16198">
    <property type="entry name" value="TruB_C_2"/>
    <property type="match status" value="1"/>
</dbReference>
<evidence type="ECO:0000259" key="7">
    <source>
        <dbReference type="Pfam" id="PF01509"/>
    </source>
</evidence>
<dbReference type="EC" id="5.4.99.25" evidence="3"/>
<dbReference type="OrthoDB" id="9995526at2759"/>
<feature type="domain" description="tRNA pseudouridylate synthase B C-terminal" evidence="8">
    <location>
        <begin position="428"/>
        <end position="470"/>
    </location>
</feature>
<dbReference type="Gene3D" id="3.30.2350.10">
    <property type="entry name" value="Pseudouridine synthase"/>
    <property type="match status" value="1"/>
</dbReference>
<accession>A0A5J5EQA3</accession>
<dbReference type="FunCoup" id="A0A5J5EQA3">
    <property type="interactions" value="334"/>
</dbReference>
<evidence type="ECO:0000256" key="1">
    <source>
        <dbReference type="ARBA" id="ARBA00001166"/>
    </source>
</evidence>
<evidence type="ECO:0000256" key="4">
    <source>
        <dbReference type="ARBA" id="ARBA00022694"/>
    </source>
</evidence>
<organism evidence="9 10">
    <name type="scientific">Sphaerosporella brunnea</name>
    <dbReference type="NCBI Taxonomy" id="1250544"/>
    <lineage>
        <taxon>Eukaryota</taxon>
        <taxon>Fungi</taxon>
        <taxon>Dikarya</taxon>
        <taxon>Ascomycota</taxon>
        <taxon>Pezizomycotina</taxon>
        <taxon>Pezizomycetes</taxon>
        <taxon>Pezizales</taxon>
        <taxon>Pyronemataceae</taxon>
        <taxon>Sphaerosporella</taxon>
    </lineage>
</organism>
<feature type="compositionally biased region" description="Low complexity" evidence="6">
    <location>
        <begin position="382"/>
        <end position="399"/>
    </location>
</feature>
<dbReference type="Pfam" id="PF01509">
    <property type="entry name" value="TruB_N"/>
    <property type="match status" value="1"/>
</dbReference>
<keyword evidence="10" id="KW-1185">Reference proteome</keyword>
<dbReference type="PANTHER" id="PTHR13767:SF2">
    <property type="entry name" value="PSEUDOURIDYLATE SYNTHASE TRUB1"/>
    <property type="match status" value="1"/>
</dbReference>
<feature type="compositionally biased region" description="Basic residues" evidence="6">
    <location>
        <begin position="170"/>
        <end position="181"/>
    </location>
</feature>
<dbReference type="InterPro" id="IPR002501">
    <property type="entry name" value="PsdUridine_synth_N"/>
</dbReference>
<feature type="domain" description="Pseudouridine synthase II N-terminal" evidence="7">
    <location>
        <begin position="180"/>
        <end position="312"/>
    </location>
</feature>
<evidence type="ECO:0000259" key="8">
    <source>
        <dbReference type="Pfam" id="PF16198"/>
    </source>
</evidence>
<protein>
    <recommendedName>
        <fullName evidence="3">tRNA pseudouridine(55) synthase</fullName>
        <ecNumber evidence="3">5.4.99.25</ecNumber>
    </recommendedName>
</protein>
<keyword evidence="5" id="KW-0413">Isomerase</keyword>
<gene>
    <name evidence="9" type="ORF">FN846DRAFT_959495</name>
</gene>
<name>A0A5J5EQA3_9PEZI</name>
<dbReference type="InParanoid" id="A0A5J5EQA3"/>
<keyword evidence="4" id="KW-0819">tRNA processing</keyword>
<comment type="similarity">
    <text evidence="2">Belongs to the pseudouridine synthase TruB family.</text>
</comment>
<dbReference type="GO" id="GO:0160148">
    <property type="term" value="F:tRNA pseudouridine(55) synthase activity"/>
    <property type="evidence" value="ECO:0007669"/>
    <property type="project" value="UniProtKB-EC"/>
</dbReference>
<comment type="caution">
    <text evidence="9">The sequence shown here is derived from an EMBL/GenBank/DDBJ whole genome shotgun (WGS) entry which is preliminary data.</text>
</comment>
<dbReference type="InterPro" id="IPR014780">
    <property type="entry name" value="tRNA_psdUridine_synth_TruB"/>
</dbReference>
<dbReference type="AlphaFoldDB" id="A0A5J5EQA3"/>
<evidence type="ECO:0000313" key="9">
    <source>
        <dbReference type="EMBL" id="KAA8900190.1"/>
    </source>
</evidence>
<dbReference type="HAMAP" id="MF_01080">
    <property type="entry name" value="TruB_bact"/>
    <property type="match status" value="1"/>
</dbReference>
<feature type="region of interest" description="Disordered" evidence="6">
    <location>
        <begin position="159"/>
        <end position="186"/>
    </location>
</feature>
<dbReference type="EMBL" id="VXIS01000158">
    <property type="protein sequence ID" value="KAA8900190.1"/>
    <property type="molecule type" value="Genomic_DNA"/>
</dbReference>
<evidence type="ECO:0000256" key="5">
    <source>
        <dbReference type="ARBA" id="ARBA00023235"/>
    </source>
</evidence>
<feature type="region of interest" description="Disordered" evidence="6">
    <location>
        <begin position="335"/>
        <end position="399"/>
    </location>
</feature>
<evidence type="ECO:0000256" key="3">
    <source>
        <dbReference type="ARBA" id="ARBA00012787"/>
    </source>
</evidence>
<feature type="compositionally biased region" description="Basic and acidic residues" evidence="6">
    <location>
        <begin position="370"/>
        <end position="379"/>
    </location>
</feature>
<reference evidence="9 10" key="1">
    <citation type="submission" date="2019-09" db="EMBL/GenBank/DDBJ databases">
        <title>Draft genome of the ectomycorrhizal ascomycete Sphaerosporella brunnea.</title>
        <authorList>
            <consortium name="DOE Joint Genome Institute"/>
            <person name="Benucci G.M."/>
            <person name="Marozzi G."/>
            <person name="Antonielli L."/>
            <person name="Sanchez S."/>
            <person name="Marco P."/>
            <person name="Wang X."/>
            <person name="Falini L.B."/>
            <person name="Barry K."/>
            <person name="Haridas S."/>
            <person name="Lipzen A."/>
            <person name="Labutti K."/>
            <person name="Grigoriev I.V."/>
            <person name="Murat C."/>
            <person name="Martin F."/>
            <person name="Albertini E."/>
            <person name="Donnini D."/>
            <person name="Bonito G."/>
        </authorList>
    </citation>
    <scope>NUCLEOTIDE SEQUENCE [LARGE SCALE GENOMIC DNA]</scope>
    <source>
        <strain evidence="9 10">Sb_GMNB300</strain>
    </source>
</reference>
<feature type="compositionally biased region" description="Basic and acidic residues" evidence="6">
    <location>
        <begin position="159"/>
        <end position="169"/>
    </location>
</feature>
<dbReference type="GO" id="GO:0005634">
    <property type="term" value="C:nucleus"/>
    <property type="evidence" value="ECO:0007669"/>
    <property type="project" value="TreeGrafter"/>
</dbReference>
<dbReference type="PANTHER" id="PTHR13767">
    <property type="entry name" value="TRNA-PSEUDOURIDINE SYNTHASE"/>
    <property type="match status" value="1"/>
</dbReference>
<evidence type="ECO:0000313" key="10">
    <source>
        <dbReference type="Proteomes" id="UP000326924"/>
    </source>
</evidence>